<proteinExistence type="predicted"/>
<feature type="compositionally biased region" description="Low complexity" evidence="1">
    <location>
        <begin position="77"/>
        <end position="89"/>
    </location>
</feature>
<evidence type="ECO:0000313" key="3">
    <source>
        <dbReference type="Proteomes" id="UP000092086"/>
    </source>
</evidence>
<accession>A0ABD6NX68</accession>
<sequence>MAVLRDLRTGSTTPITLATAATVHATARNISPRCGPPSASSGITNAPIAIPSGWAVWRMPIASPRCRGGNHPDTSRPPAALQLAAAMPPRNRKSPISSNACADAAA</sequence>
<organism evidence="2 3">
    <name type="scientific">Mycobacterium alsense</name>
    <dbReference type="NCBI Taxonomy" id="324058"/>
    <lineage>
        <taxon>Bacteria</taxon>
        <taxon>Bacillati</taxon>
        <taxon>Actinomycetota</taxon>
        <taxon>Actinomycetes</taxon>
        <taxon>Mycobacteriales</taxon>
        <taxon>Mycobacteriaceae</taxon>
        <taxon>Mycobacterium</taxon>
    </lineage>
</organism>
<comment type="caution">
    <text evidence="2">The sequence shown here is derived from an EMBL/GenBank/DDBJ whole genome shotgun (WGS) entry which is preliminary data.</text>
</comment>
<evidence type="ECO:0000313" key="2">
    <source>
        <dbReference type="EMBL" id="OBG33781.1"/>
    </source>
</evidence>
<dbReference type="Proteomes" id="UP000092086">
    <property type="component" value="Unassembled WGS sequence"/>
</dbReference>
<feature type="region of interest" description="Disordered" evidence="1">
    <location>
        <begin position="63"/>
        <end position="106"/>
    </location>
</feature>
<name>A0ABD6NX68_9MYCO</name>
<dbReference type="AlphaFoldDB" id="A0ABD6NX68"/>
<protein>
    <submittedName>
        <fullName evidence="2">Uncharacterized protein</fullName>
    </submittedName>
</protein>
<reference evidence="2 3" key="1">
    <citation type="submission" date="2016-06" db="EMBL/GenBank/DDBJ databases">
        <authorList>
            <person name="Sutton G."/>
            <person name="Brinkac L."/>
            <person name="Sanka R."/>
            <person name="Adams M."/>
            <person name="Lau E."/>
            <person name="Sam S."/>
            <person name="Sreng N."/>
            <person name="Him V."/>
            <person name="Kerleguer A."/>
            <person name="Cheng S."/>
        </authorList>
    </citation>
    <scope>NUCLEOTIDE SEQUENCE [LARGE SCALE GENOMIC DNA]</scope>
    <source>
        <strain evidence="2 3">E2978</strain>
    </source>
</reference>
<dbReference type="EMBL" id="LZIT01000227">
    <property type="protein sequence ID" value="OBG33781.1"/>
    <property type="molecule type" value="Genomic_DNA"/>
</dbReference>
<evidence type="ECO:0000256" key="1">
    <source>
        <dbReference type="SAM" id="MobiDB-lite"/>
    </source>
</evidence>
<gene>
    <name evidence="2" type="ORF">A5672_23745</name>
</gene>